<reference evidence="4 5" key="1">
    <citation type="submission" date="2016-10" db="EMBL/GenBank/DDBJ databases">
        <authorList>
            <person name="de Groot N.N."/>
        </authorList>
    </citation>
    <scope>NUCLEOTIDE SEQUENCE [LARGE SCALE GENOMIC DNA]</scope>
    <source>
        <strain evidence="4 5">CGMCC 1.3702</strain>
    </source>
</reference>
<evidence type="ECO:0000256" key="1">
    <source>
        <dbReference type="ARBA" id="ARBA00022969"/>
    </source>
</evidence>
<comment type="similarity">
    <text evidence="3">Belongs to the CotF family.</text>
</comment>
<evidence type="ECO:0000256" key="2">
    <source>
        <dbReference type="ARBA" id="ARBA00024325"/>
    </source>
</evidence>
<evidence type="ECO:0000256" key="3">
    <source>
        <dbReference type="ARBA" id="ARBA00024344"/>
    </source>
</evidence>
<proteinExistence type="inferred from homology"/>
<dbReference type="GO" id="GO:0030435">
    <property type="term" value="P:sporulation resulting in formation of a cellular spore"/>
    <property type="evidence" value="ECO:0007669"/>
    <property type="project" value="UniProtKB-KW"/>
</dbReference>
<comment type="subcellular location">
    <subcellularLocation>
        <location evidence="2">Spore coat</location>
    </subcellularLocation>
</comment>
<dbReference type="PANTHER" id="PTHR39183:SF1">
    <property type="entry name" value="SPORE COAT PROTEIN F-LIKE PROTEIN YHCQ"/>
    <property type="match status" value="1"/>
</dbReference>
<dbReference type="OrthoDB" id="2703958at2"/>
<dbReference type="Gene3D" id="1.20.1260.10">
    <property type="match status" value="1"/>
</dbReference>
<keyword evidence="1" id="KW-0749">Sporulation</keyword>
<dbReference type="EMBL" id="FOJW01000002">
    <property type="protein sequence ID" value="SFA85575.1"/>
    <property type="molecule type" value="Genomic_DNA"/>
</dbReference>
<sequence>MEQNTLAWHETLELHELTAFKSIGLMKTKMGLNQIHDHHLKNIYQQTIQELEADLGELAKFYPYTPKPGNSNEYRIDNGFYAGDLLAFSKTAVRNYAIAITETASDVLREVLRNQLDTAITCHERIYNYMYRNEMYPSYNLNQLLQSDINMVKKALSM</sequence>
<name>A0A1I0W9Y5_9BACI</name>
<dbReference type="AlphaFoldDB" id="A0A1I0W9Y5"/>
<keyword evidence="5" id="KW-1185">Reference proteome</keyword>
<dbReference type="Pfam" id="PF07875">
    <property type="entry name" value="Coat_F"/>
    <property type="match status" value="1"/>
</dbReference>
<gene>
    <name evidence="4" type="ORF">SAMN04488072_102340</name>
</gene>
<evidence type="ECO:0000313" key="5">
    <source>
        <dbReference type="Proteomes" id="UP000198642"/>
    </source>
</evidence>
<evidence type="ECO:0000313" key="4">
    <source>
        <dbReference type="EMBL" id="SFA85575.1"/>
    </source>
</evidence>
<dbReference type="STRING" id="237679.SAMN04488072_102340"/>
<keyword evidence="4" id="KW-0946">Virion</keyword>
<accession>A0A1I0W9Y5</accession>
<protein>
    <submittedName>
        <fullName evidence="4">Spore coat protein F</fullName>
    </submittedName>
</protein>
<dbReference type="RefSeq" id="WP_090234143.1">
    <property type="nucleotide sequence ID" value="NZ_FOJW01000002.1"/>
</dbReference>
<keyword evidence="4" id="KW-0167">Capsid protein</keyword>
<dbReference type="PANTHER" id="PTHR39183">
    <property type="entry name" value="SPORE COAT PROTEIN F-LIKE PROTEIN YHCQ"/>
    <property type="match status" value="1"/>
</dbReference>
<dbReference type="InterPro" id="IPR012347">
    <property type="entry name" value="Ferritin-like"/>
</dbReference>
<organism evidence="4 5">
    <name type="scientific">Lentibacillus halodurans</name>
    <dbReference type="NCBI Taxonomy" id="237679"/>
    <lineage>
        <taxon>Bacteria</taxon>
        <taxon>Bacillati</taxon>
        <taxon>Bacillota</taxon>
        <taxon>Bacilli</taxon>
        <taxon>Bacillales</taxon>
        <taxon>Bacillaceae</taxon>
        <taxon>Lentibacillus</taxon>
    </lineage>
</organism>
<dbReference type="Proteomes" id="UP000198642">
    <property type="component" value="Unassembled WGS sequence"/>
</dbReference>
<dbReference type="InterPro" id="IPR012851">
    <property type="entry name" value="Spore_coat_CotF-like"/>
</dbReference>